<evidence type="ECO:0000259" key="15">
    <source>
        <dbReference type="Pfam" id="PF07715"/>
    </source>
</evidence>
<dbReference type="PATRIC" id="fig|540747.5.peg.2949"/>
<evidence type="ECO:0000259" key="14">
    <source>
        <dbReference type="Pfam" id="PF00593"/>
    </source>
</evidence>
<dbReference type="Gene3D" id="2.170.130.10">
    <property type="entry name" value="TonB-dependent receptor, plug domain"/>
    <property type="match status" value="1"/>
</dbReference>
<protein>
    <submittedName>
        <fullName evidence="17">Catecholate siderophore receptor Fiu</fullName>
    </submittedName>
</protein>
<evidence type="ECO:0000256" key="10">
    <source>
        <dbReference type="ARBA" id="ARBA00023237"/>
    </source>
</evidence>
<evidence type="ECO:0000313" key="19">
    <source>
        <dbReference type="Proteomes" id="UP000325785"/>
    </source>
</evidence>
<dbReference type="RefSeq" id="WP_057819984.1">
    <property type="nucleotide sequence ID" value="NZ_CP031598.1"/>
</dbReference>
<feature type="domain" description="TonB-dependent receptor-like beta-barrel" evidence="14">
    <location>
        <begin position="309"/>
        <end position="685"/>
    </location>
</feature>
<reference evidence="17 19" key="2">
    <citation type="submission" date="2018-08" db="EMBL/GenBank/DDBJ databases">
        <title>Genetic Globetrotter - A new plasmid hitch-hiking vast phylogenetic and geographic distances.</title>
        <authorList>
            <person name="Vollmers J."/>
            <person name="Petersen J."/>
        </authorList>
    </citation>
    <scope>NUCLEOTIDE SEQUENCE [LARGE SCALE GENOMIC DNA]</scope>
    <source>
        <strain evidence="17 19">DSM 26383</strain>
    </source>
</reference>
<evidence type="ECO:0000313" key="16">
    <source>
        <dbReference type="EMBL" id="KRS15696.1"/>
    </source>
</evidence>
<dbReference type="Pfam" id="PF00593">
    <property type="entry name" value="TonB_dep_Rec_b-barrel"/>
    <property type="match status" value="1"/>
</dbReference>
<evidence type="ECO:0000256" key="9">
    <source>
        <dbReference type="ARBA" id="ARBA00023136"/>
    </source>
</evidence>
<evidence type="ECO:0000256" key="8">
    <source>
        <dbReference type="ARBA" id="ARBA00023077"/>
    </source>
</evidence>
<dbReference type="GO" id="GO:0006826">
    <property type="term" value="P:iron ion transport"/>
    <property type="evidence" value="ECO:0007669"/>
    <property type="project" value="UniProtKB-KW"/>
</dbReference>
<keyword evidence="10 11" id="KW-0998">Cell outer membrane</keyword>
<keyword evidence="13" id="KW-0732">Signal</keyword>
<comment type="similarity">
    <text evidence="11 12">Belongs to the TonB-dependent receptor family.</text>
</comment>
<evidence type="ECO:0000313" key="18">
    <source>
        <dbReference type="Proteomes" id="UP000051401"/>
    </source>
</evidence>
<evidence type="ECO:0000256" key="5">
    <source>
        <dbReference type="ARBA" id="ARBA00022692"/>
    </source>
</evidence>
<keyword evidence="5 11" id="KW-0812">Transmembrane</keyword>
<evidence type="ECO:0000256" key="1">
    <source>
        <dbReference type="ARBA" id="ARBA00004571"/>
    </source>
</evidence>
<name>A0A0T5P3J7_9RHOB</name>
<dbReference type="CDD" id="cd01347">
    <property type="entry name" value="ligand_gated_channel"/>
    <property type="match status" value="1"/>
</dbReference>
<keyword evidence="7" id="KW-0406">Ion transport</keyword>
<evidence type="ECO:0000256" key="3">
    <source>
        <dbReference type="ARBA" id="ARBA00022452"/>
    </source>
</evidence>
<evidence type="ECO:0000256" key="4">
    <source>
        <dbReference type="ARBA" id="ARBA00022496"/>
    </source>
</evidence>
<keyword evidence="6" id="KW-0408">Iron</keyword>
<sequence>MARRPLFAVLLGGTALISATSALAQDGLGYDLGTLVLYGERSTDDPGRSNASVAVAEAEELDSPTIESWEDSFRRMANVNRGDFNESGFVIRGINSEGLTPGGLGAPLASFYIDGVQQTVEGTRRGFRGTFDVEQVEVYRGPQSTLQGRSALAGAIYLRTVDPTFEKSMKVQLTYGEDNRRQVGIAYGNKLSDNLAFRVSGEWSSKDTDLNYPSYQRFVRWDDYKTDDYYNVRGKLLWLPTGEDTTKVLLSYSHSFESPTDDNIAGINWSSSSPGYGAERGDVWGTIRPDVVAGIPLPPAFTEFPVFQDVRETTVDNFGVEITHEFSNALTLTAMTGWSRSVTDRHSINEGTPGEFMVTDGEFEQEILSQEIRLNFDNGPLRWVAGAYFSQEEQEAFRNQTILSFDASRNSASITNIAGFGEVSYEFAPGWRGIVGARVDYIDQEQRAFFASNGVVTTNTVNSFDDTVVLPKVGIEYSFSETQRFALTYQEGYRPGGSGIQSNNGALFTYDAERAKNYELSWRGQFLQDSLTVGANLFFQDWDNQQVEVYATAGDPTSAFVANAGRSESYGAEIEIAYEPTARLEVYGSVGLLETEFKNFTVGGINYSGLPFPGAPESNVAVGFRWGAETGWFANGNVNYMGRSMSRIEQGVARPLTMDDYTTVDVSFGYGFDSGARVTAYATNLLDEEYFLYESSPGGLATLGDRREIGLRLDYTF</sequence>
<dbReference type="AlphaFoldDB" id="A0A0T5P3J7"/>
<dbReference type="PANTHER" id="PTHR32552">
    <property type="entry name" value="FERRICHROME IRON RECEPTOR-RELATED"/>
    <property type="match status" value="1"/>
</dbReference>
<accession>A0A0T5P3J7</accession>
<dbReference type="Proteomes" id="UP000051401">
    <property type="component" value="Unassembled WGS sequence"/>
</dbReference>
<dbReference type="Pfam" id="PF07715">
    <property type="entry name" value="Plug"/>
    <property type="match status" value="1"/>
</dbReference>
<keyword evidence="9 11" id="KW-0472">Membrane</keyword>
<keyword evidence="2 11" id="KW-0813">Transport</keyword>
<evidence type="ECO:0000256" key="12">
    <source>
        <dbReference type="RuleBase" id="RU003357"/>
    </source>
</evidence>
<dbReference type="SUPFAM" id="SSF56935">
    <property type="entry name" value="Porins"/>
    <property type="match status" value="1"/>
</dbReference>
<dbReference type="Proteomes" id="UP000325785">
    <property type="component" value="Chromosome"/>
</dbReference>
<dbReference type="InterPro" id="IPR000531">
    <property type="entry name" value="Beta-barrel_TonB"/>
</dbReference>
<evidence type="ECO:0000256" key="7">
    <source>
        <dbReference type="ARBA" id="ARBA00023065"/>
    </source>
</evidence>
<dbReference type="OrthoDB" id="7313036at2"/>
<dbReference type="InterPro" id="IPR037066">
    <property type="entry name" value="Plug_dom_sf"/>
</dbReference>
<feature type="signal peptide" evidence="13">
    <location>
        <begin position="1"/>
        <end position="24"/>
    </location>
</feature>
<dbReference type="PANTHER" id="PTHR32552:SF81">
    <property type="entry name" value="TONB-DEPENDENT OUTER MEMBRANE RECEPTOR"/>
    <property type="match status" value="1"/>
</dbReference>
<keyword evidence="18" id="KW-1185">Reference proteome</keyword>
<keyword evidence="3 11" id="KW-1134">Transmembrane beta strand</keyword>
<keyword evidence="8 12" id="KW-0798">TonB box</keyword>
<dbReference type="InterPro" id="IPR012910">
    <property type="entry name" value="Plug_dom"/>
</dbReference>
<dbReference type="InterPro" id="IPR039426">
    <property type="entry name" value="TonB-dep_rcpt-like"/>
</dbReference>
<evidence type="ECO:0000256" key="2">
    <source>
        <dbReference type="ARBA" id="ARBA00022448"/>
    </source>
</evidence>
<keyword evidence="4" id="KW-0410">Iron transport</keyword>
<proteinExistence type="inferred from homology"/>
<dbReference type="GO" id="GO:0009279">
    <property type="term" value="C:cell outer membrane"/>
    <property type="evidence" value="ECO:0007669"/>
    <property type="project" value="UniProtKB-SubCell"/>
</dbReference>
<dbReference type="KEGG" id="rid:RIdsm_03604"/>
<dbReference type="EMBL" id="CP031598">
    <property type="protein sequence ID" value="QEW27784.1"/>
    <property type="molecule type" value="Genomic_DNA"/>
</dbReference>
<organism evidence="16 18">
    <name type="scientific">Roseovarius indicus</name>
    <dbReference type="NCBI Taxonomy" id="540747"/>
    <lineage>
        <taxon>Bacteria</taxon>
        <taxon>Pseudomonadati</taxon>
        <taxon>Pseudomonadota</taxon>
        <taxon>Alphaproteobacteria</taxon>
        <taxon>Rhodobacterales</taxon>
        <taxon>Roseobacteraceae</taxon>
        <taxon>Roseovarius</taxon>
    </lineage>
</organism>
<comment type="subcellular location">
    <subcellularLocation>
        <location evidence="1 11">Cell outer membrane</location>
        <topology evidence="1 11">Multi-pass membrane protein</topology>
    </subcellularLocation>
</comment>
<reference evidence="16 18" key="1">
    <citation type="submission" date="2015-04" db="EMBL/GenBank/DDBJ databases">
        <title>The draft genome sequence of Roseovarius indicus B108T.</title>
        <authorList>
            <person name="Li G."/>
            <person name="Lai Q."/>
            <person name="Shao Z."/>
            <person name="Yan P."/>
        </authorList>
    </citation>
    <scope>NUCLEOTIDE SEQUENCE [LARGE SCALE GENOMIC DNA]</scope>
    <source>
        <strain evidence="16 18">B108</strain>
    </source>
</reference>
<feature type="domain" description="TonB-dependent receptor plug" evidence="15">
    <location>
        <begin position="49"/>
        <end position="155"/>
    </location>
</feature>
<dbReference type="Gene3D" id="2.40.170.20">
    <property type="entry name" value="TonB-dependent receptor, beta-barrel domain"/>
    <property type="match status" value="1"/>
</dbReference>
<keyword evidence="17" id="KW-0675">Receptor</keyword>
<dbReference type="EMBL" id="LAXI01000020">
    <property type="protein sequence ID" value="KRS15696.1"/>
    <property type="molecule type" value="Genomic_DNA"/>
</dbReference>
<gene>
    <name evidence="17" type="ORF">RIdsm_03604</name>
    <name evidence="16" type="ORF">XM52_22955</name>
</gene>
<dbReference type="PROSITE" id="PS52016">
    <property type="entry name" value="TONB_DEPENDENT_REC_3"/>
    <property type="match status" value="1"/>
</dbReference>
<evidence type="ECO:0000256" key="11">
    <source>
        <dbReference type="PROSITE-ProRule" id="PRU01360"/>
    </source>
</evidence>
<dbReference type="STRING" id="540747.SAMN04488031_12329"/>
<evidence type="ECO:0000313" key="17">
    <source>
        <dbReference type="EMBL" id="QEW27784.1"/>
    </source>
</evidence>
<feature type="chain" id="PRO_5010437334" evidence="13">
    <location>
        <begin position="25"/>
        <end position="717"/>
    </location>
</feature>
<evidence type="ECO:0000256" key="6">
    <source>
        <dbReference type="ARBA" id="ARBA00023004"/>
    </source>
</evidence>
<evidence type="ECO:0000256" key="13">
    <source>
        <dbReference type="SAM" id="SignalP"/>
    </source>
</evidence>
<dbReference type="InterPro" id="IPR036942">
    <property type="entry name" value="Beta-barrel_TonB_sf"/>
</dbReference>